<protein>
    <submittedName>
        <fullName evidence="5">ABC transporter substrate-binding protein</fullName>
    </submittedName>
</protein>
<organism evidence="5 6">
    <name type="scientific">Caenimonas terrae</name>
    <dbReference type="NCBI Taxonomy" id="696074"/>
    <lineage>
        <taxon>Bacteria</taxon>
        <taxon>Pseudomonadati</taxon>
        <taxon>Pseudomonadota</taxon>
        <taxon>Betaproteobacteria</taxon>
        <taxon>Burkholderiales</taxon>
        <taxon>Comamonadaceae</taxon>
        <taxon>Caenimonas</taxon>
    </lineage>
</organism>
<comment type="caution">
    <text evidence="5">The sequence shown here is derived from an EMBL/GenBank/DDBJ whole genome shotgun (WGS) entry which is preliminary data.</text>
</comment>
<evidence type="ECO:0000313" key="5">
    <source>
        <dbReference type="EMBL" id="MFC5498696.1"/>
    </source>
</evidence>
<dbReference type="PANTHER" id="PTHR30483:SF6">
    <property type="entry name" value="PERIPLASMIC BINDING PROTEIN OF ABC TRANSPORTER FOR NATURAL AMINO ACIDS"/>
    <property type="match status" value="1"/>
</dbReference>
<dbReference type="Proteomes" id="UP001596037">
    <property type="component" value="Unassembled WGS sequence"/>
</dbReference>
<evidence type="ECO:0000256" key="3">
    <source>
        <dbReference type="SAM" id="SignalP"/>
    </source>
</evidence>
<reference evidence="6" key="1">
    <citation type="journal article" date="2019" name="Int. J. Syst. Evol. Microbiol.">
        <title>The Global Catalogue of Microorganisms (GCM) 10K type strain sequencing project: providing services to taxonomists for standard genome sequencing and annotation.</title>
        <authorList>
            <consortium name="The Broad Institute Genomics Platform"/>
            <consortium name="The Broad Institute Genome Sequencing Center for Infectious Disease"/>
            <person name="Wu L."/>
            <person name="Ma J."/>
        </authorList>
    </citation>
    <scope>NUCLEOTIDE SEQUENCE [LARGE SCALE GENOMIC DNA]</scope>
    <source>
        <strain evidence="6">CCUG 57401</strain>
    </source>
</reference>
<name>A0ABW0NED5_9BURK</name>
<proteinExistence type="inferred from homology"/>
<evidence type="ECO:0000313" key="6">
    <source>
        <dbReference type="Proteomes" id="UP001596037"/>
    </source>
</evidence>
<keyword evidence="2 3" id="KW-0732">Signal</keyword>
<dbReference type="InterPro" id="IPR028082">
    <property type="entry name" value="Peripla_BP_I"/>
</dbReference>
<keyword evidence="6" id="KW-1185">Reference proteome</keyword>
<dbReference type="EMBL" id="JBHSMF010000009">
    <property type="protein sequence ID" value="MFC5498696.1"/>
    <property type="molecule type" value="Genomic_DNA"/>
</dbReference>
<dbReference type="SUPFAM" id="SSF53822">
    <property type="entry name" value="Periplasmic binding protein-like I"/>
    <property type="match status" value="1"/>
</dbReference>
<evidence type="ECO:0000256" key="1">
    <source>
        <dbReference type="ARBA" id="ARBA00010062"/>
    </source>
</evidence>
<comment type="similarity">
    <text evidence="1">Belongs to the leucine-binding protein family.</text>
</comment>
<feature type="signal peptide" evidence="3">
    <location>
        <begin position="1"/>
        <end position="24"/>
    </location>
</feature>
<dbReference type="CDD" id="cd06327">
    <property type="entry name" value="PBP1_SBP-like"/>
    <property type="match status" value="1"/>
</dbReference>
<dbReference type="Pfam" id="PF13458">
    <property type="entry name" value="Peripla_BP_6"/>
    <property type="match status" value="1"/>
</dbReference>
<gene>
    <name evidence="5" type="ORF">ACFPOE_14205</name>
</gene>
<evidence type="ECO:0000259" key="4">
    <source>
        <dbReference type="Pfam" id="PF13458"/>
    </source>
</evidence>
<feature type="domain" description="Leucine-binding protein" evidence="4">
    <location>
        <begin position="29"/>
        <end position="364"/>
    </location>
</feature>
<evidence type="ECO:0000256" key="2">
    <source>
        <dbReference type="ARBA" id="ARBA00022729"/>
    </source>
</evidence>
<feature type="chain" id="PRO_5046910951" evidence="3">
    <location>
        <begin position="25"/>
        <end position="400"/>
    </location>
</feature>
<dbReference type="RefSeq" id="WP_376850781.1">
    <property type="nucleotide sequence ID" value="NZ_JBHSMF010000009.1"/>
</dbReference>
<dbReference type="PANTHER" id="PTHR30483">
    <property type="entry name" value="LEUCINE-SPECIFIC-BINDING PROTEIN"/>
    <property type="match status" value="1"/>
</dbReference>
<sequence>MKYLSRTALFMALAAAFAAPAAMAAANEVVIGDIDDMSGVYADVIGQGGVEAAKMAIADFGGSVLGKKIVFLSADHQNKPDLGASKFREWADQNGATMILGGSNTGVSLGMAKVAAQKKVPFIAIGAAGASLTNQDCTPYTIHYAYDTTSLANGTASAIVKEGGKSWYFLTADYAFGTQLRDAATSVVTANGGKSLGEVRVPLGASDFSSFLLQAQGSGAQVLGLANAGQDFTNSLKAAQEFGITKKMKPAALLAFISDIHSLGLKTAQGLYLTTGWYWDLSPETRAWAKRYFNIMKKEPTMNQAAYYSATLHYLNAVKAVGSTDADKVMAQMKKDKINDMFVKGGYVRADGVMIHPMYVMQVKTPAESKYPWDYYKVIKTMPGEEAFGPITGQCPFAKK</sequence>
<dbReference type="Gene3D" id="3.40.50.2300">
    <property type="match status" value="2"/>
</dbReference>
<accession>A0ABW0NED5</accession>
<dbReference type="InterPro" id="IPR028081">
    <property type="entry name" value="Leu-bd"/>
</dbReference>
<dbReference type="InterPro" id="IPR051010">
    <property type="entry name" value="BCAA_transport"/>
</dbReference>